<name>A0A084SYB8_9BACT</name>
<evidence type="ECO:0000313" key="1">
    <source>
        <dbReference type="EMBL" id="KFA93453.1"/>
    </source>
</evidence>
<dbReference type="AlphaFoldDB" id="A0A084SYB8"/>
<sequence length="75" mass="8763">MAHLPLETYQRLREELESVAARMRPETPVPLPQKYVRPVETRSILLENHIALYEVDPSRKRLTLREIALRSTQGV</sequence>
<dbReference type="Proteomes" id="UP000028547">
    <property type="component" value="Unassembled WGS sequence"/>
</dbReference>
<reference evidence="1 2" key="1">
    <citation type="submission" date="2014-07" db="EMBL/GenBank/DDBJ databases">
        <title>Draft Genome Sequence of Gephyronic Acid Producer, Cystobacter violaceus Strain Cb vi76.</title>
        <authorList>
            <person name="Stevens D.C."/>
            <person name="Young J."/>
            <person name="Carmichael R."/>
            <person name="Tan J."/>
            <person name="Taylor R.E."/>
        </authorList>
    </citation>
    <scope>NUCLEOTIDE SEQUENCE [LARGE SCALE GENOMIC DNA]</scope>
    <source>
        <strain evidence="1 2">Cb vi76</strain>
    </source>
</reference>
<gene>
    <name evidence="1" type="ORF">Q664_08900</name>
</gene>
<protein>
    <submittedName>
        <fullName evidence="1">Uncharacterized protein</fullName>
    </submittedName>
</protein>
<organism evidence="1 2">
    <name type="scientific">Archangium violaceum Cb vi76</name>
    <dbReference type="NCBI Taxonomy" id="1406225"/>
    <lineage>
        <taxon>Bacteria</taxon>
        <taxon>Pseudomonadati</taxon>
        <taxon>Myxococcota</taxon>
        <taxon>Myxococcia</taxon>
        <taxon>Myxococcales</taxon>
        <taxon>Cystobacterineae</taxon>
        <taxon>Archangiaceae</taxon>
        <taxon>Archangium</taxon>
    </lineage>
</organism>
<comment type="caution">
    <text evidence="1">The sequence shown here is derived from an EMBL/GenBank/DDBJ whole genome shotgun (WGS) entry which is preliminary data.</text>
</comment>
<evidence type="ECO:0000313" key="2">
    <source>
        <dbReference type="Proteomes" id="UP000028547"/>
    </source>
</evidence>
<dbReference type="RefSeq" id="WP_043392106.1">
    <property type="nucleotide sequence ID" value="NZ_JPMI01000052.1"/>
</dbReference>
<dbReference type="EMBL" id="JPMI01000052">
    <property type="protein sequence ID" value="KFA93453.1"/>
    <property type="molecule type" value="Genomic_DNA"/>
</dbReference>
<accession>A0A084SYB8</accession>
<proteinExistence type="predicted"/>